<evidence type="ECO:0000256" key="3">
    <source>
        <dbReference type="ARBA" id="ARBA00022490"/>
    </source>
</evidence>
<dbReference type="PANTHER" id="PTHR34874">
    <property type="entry name" value="PROTEIN YCHN"/>
    <property type="match status" value="1"/>
</dbReference>
<evidence type="ECO:0000313" key="5">
    <source>
        <dbReference type="EMBL" id="RKR06227.1"/>
    </source>
</evidence>
<evidence type="ECO:0000256" key="4">
    <source>
        <dbReference type="ARBA" id="ARBA00022679"/>
    </source>
</evidence>
<dbReference type="GO" id="GO:0002143">
    <property type="term" value="P:tRNA wobble position uridine thiolation"/>
    <property type="evidence" value="ECO:0007669"/>
    <property type="project" value="TreeGrafter"/>
</dbReference>
<accession>A0A420WYC1</accession>
<dbReference type="NCBIfam" id="TIGR03012">
    <property type="entry name" value="sulf_tusD_dsrE"/>
    <property type="match status" value="1"/>
</dbReference>
<dbReference type="InterPro" id="IPR003787">
    <property type="entry name" value="Sulphur_relay_DsrE/F-like"/>
</dbReference>
<gene>
    <name evidence="5" type="ORF">C7446_1164</name>
</gene>
<dbReference type="Pfam" id="PF02635">
    <property type="entry name" value="DsrE"/>
    <property type="match status" value="1"/>
</dbReference>
<dbReference type="InterPro" id="IPR017463">
    <property type="entry name" value="Sulphur_relay_TusD/DsrE"/>
</dbReference>
<name>A0A420WYC1_9GAMM</name>
<dbReference type="FunFam" id="3.40.1260.10:FF:000001">
    <property type="entry name" value="Sulfurtransferase TusD"/>
    <property type="match status" value="1"/>
</dbReference>
<evidence type="ECO:0000313" key="6">
    <source>
        <dbReference type="Proteomes" id="UP000281975"/>
    </source>
</evidence>
<keyword evidence="3" id="KW-0963">Cytoplasm</keyword>
<keyword evidence="6" id="KW-1185">Reference proteome</keyword>
<reference evidence="5 6" key="1">
    <citation type="submission" date="2018-10" db="EMBL/GenBank/DDBJ databases">
        <title>Genomic Encyclopedia of Type Strains, Phase IV (KMG-IV): sequencing the most valuable type-strain genomes for metagenomic binning, comparative biology and taxonomic classification.</title>
        <authorList>
            <person name="Goeker M."/>
        </authorList>
    </citation>
    <scope>NUCLEOTIDE SEQUENCE [LARGE SCALE GENOMIC DNA]</scope>
    <source>
        <strain evidence="5 6">DSM 23229</strain>
    </source>
</reference>
<protein>
    <submittedName>
        <fullName evidence="5">tRNA 2-thiouridine synthesizing protein D</fullName>
    </submittedName>
</protein>
<dbReference type="GO" id="GO:0097163">
    <property type="term" value="F:sulfur carrier activity"/>
    <property type="evidence" value="ECO:0007669"/>
    <property type="project" value="TreeGrafter"/>
</dbReference>
<dbReference type="AlphaFoldDB" id="A0A420WYC1"/>
<dbReference type="Gene3D" id="3.40.1260.10">
    <property type="entry name" value="DsrEFH-like"/>
    <property type="match status" value="1"/>
</dbReference>
<keyword evidence="4" id="KW-0808">Transferase</keyword>
<comment type="subcellular location">
    <subcellularLocation>
        <location evidence="1">Cytoplasm</location>
    </subcellularLocation>
</comment>
<dbReference type="NCBIfam" id="NF001237">
    <property type="entry name" value="PRK00207.1"/>
    <property type="match status" value="1"/>
</dbReference>
<comment type="caution">
    <text evidence="5">The sequence shown here is derived from an EMBL/GenBank/DDBJ whole genome shotgun (WGS) entry which is preliminary data.</text>
</comment>
<evidence type="ECO:0000256" key="2">
    <source>
        <dbReference type="ARBA" id="ARBA00007067"/>
    </source>
</evidence>
<dbReference type="GO" id="GO:0016783">
    <property type="term" value="F:sulfurtransferase activity"/>
    <property type="evidence" value="ECO:0007669"/>
    <property type="project" value="InterPro"/>
</dbReference>
<dbReference type="EMBL" id="RBIN01000003">
    <property type="protein sequence ID" value="RKR06227.1"/>
    <property type="molecule type" value="Genomic_DNA"/>
</dbReference>
<dbReference type="GO" id="GO:1990228">
    <property type="term" value="C:sulfurtransferase complex"/>
    <property type="evidence" value="ECO:0007669"/>
    <property type="project" value="TreeGrafter"/>
</dbReference>
<dbReference type="InterPro" id="IPR027396">
    <property type="entry name" value="DsrEFH-like"/>
</dbReference>
<dbReference type="SUPFAM" id="SSF75169">
    <property type="entry name" value="DsrEFH-like"/>
    <property type="match status" value="1"/>
</dbReference>
<sequence>MHEEMPLPMNYALLVMGAPYSQQAAHSALRFAMALPARGHRVGTVFFYHDGVYNASRLMTPPRDEPHLLERWCELHDQQQTQLLVCVASGLRRGLLDQREAQRHEREAHTLEAPFELTGLGQLIEAGLTHDRLLTFAP</sequence>
<evidence type="ECO:0000256" key="1">
    <source>
        <dbReference type="ARBA" id="ARBA00004496"/>
    </source>
</evidence>
<organism evidence="5 6">
    <name type="scientific">Kushneria sinocarnis</name>
    <dbReference type="NCBI Taxonomy" id="595502"/>
    <lineage>
        <taxon>Bacteria</taxon>
        <taxon>Pseudomonadati</taxon>
        <taxon>Pseudomonadota</taxon>
        <taxon>Gammaproteobacteria</taxon>
        <taxon>Oceanospirillales</taxon>
        <taxon>Halomonadaceae</taxon>
        <taxon>Kushneria</taxon>
    </lineage>
</organism>
<comment type="similarity">
    <text evidence="2">Belongs to the DsrE/TusD family.</text>
</comment>
<dbReference type="Proteomes" id="UP000281975">
    <property type="component" value="Unassembled WGS sequence"/>
</dbReference>
<dbReference type="PANTHER" id="PTHR34874:SF3">
    <property type="entry name" value="SULFURTRANSFERASE TUSD"/>
    <property type="match status" value="1"/>
</dbReference>
<proteinExistence type="inferred from homology"/>